<evidence type="ECO:0000256" key="1">
    <source>
        <dbReference type="SAM" id="Phobius"/>
    </source>
</evidence>
<protein>
    <submittedName>
        <fullName evidence="2">Uncharacterized protein</fullName>
    </submittedName>
</protein>
<dbReference type="Proteomes" id="UP000887013">
    <property type="component" value="Unassembled WGS sequence"/>
</dbReference>
<reference evidence="2" key="1">
    <citation type="submission" date="2020-08" db="EMBL/GenBank/DDBJ databases">
        <title>Multicomponent nature underlies the extraordinary mechanical properties of spider dragline silk.</title>
        <authorList>
            <person name="Kono N."/>
            <person name="Nakamura H."/>
            <person name="Mori M."/>
            <person name="Yoshida Y."/>
            <person name="Ohtoshi R."/>
            <person name="Malay A.D."/>
            <person name="Moran D.A.P."/>
            <person name="Tomita M."/>
            <person name="Numata K."/>
            <person name="Arakawa K."/>
        </authorList>
    </citation>
    <scope>NUCLEOTIDE SEQUENCE</scope>
</reference>
<sequence>MSEKRWGRMESQGSFLYYIIALFLNLLLPFCRIEQHFGLFFPPPKRNFSKYCIIITAGVLDRGSRMGNGNKCLLWQRVCGHSLLPYLQANNGDALQRLEMKVCIIERRHP</sequence>
<comment type="caution">
    <text evidence="2">The sequence shown here is derived from an EMBL/GenBank/DDBJ whole genome shotgun (WGS) entry which is preliminary data.</text>
</comment>
<accession>A0A8X6QC75</accession>
<dbReference type="AlphaFoldDB" id="A0A8X6QC75"/>
<keyword evidence="1" id="KW-0472">Membrane</keyword>
<keyword evidence="1" id="KW-1133">Transmembrane helix</keyword>
<feature type="transmembrane region" description="Helical" evidence="1">
    <location>
        <begin position="15"/>
        <end position="33"/>
    </location>
</feature>
<name>A0A8X6QC75_NEPPI</name>
<gene>
    <name evidence="2" type="ORF">NPIL_425541</name>
</gene>
<keyword evidence="1" id="KW-0812">Transmembrane</keyword>
<keyword evidence="3" id="KW-1185">Reference proteome</keyword>
<organism evidence="2 3">
    <name type="scientific">Nephila pilipes</name>
    <name type="common">Giant wood spider</name>
    <name type="synonym">Nephila maculata</name>
    <dbReference type="NCBI Taxonomy" id="299642"/>
    <lineage>
        <taxon>Eukaryota</taxon>
        <taxon>Metazoa</taxon>
        <taxon>Ecdysozoa</taxon>
        <taxon>Arthropoda</taxon>
        <taxon>Chelicerata</taxon>
        <taxon>Arachnida</taxon>
        <taxon>Araneae</taxon>
        <taxon>Araneomorphae</taxon>
        <taxon>Entelegynae</taxon>
        <taxon>Araneoidea</taxon>
        <taxon>Nephilidae</taxon>
        <taxon>Nephila</taxon>
    </lineage>
</organism>
<evidence type="ECO:0000313" key="2">
    <source>
        <dbReference type="EMBL" id="GFU06832.1"/>
    </source>
</evidence>
<evidence type="ECO:0000313" key="3">
    <source>
        <dbReference type="Proteomes" id="UP000887013"/>
    </source>
</evidence>
<proteinExistence type="predicted"/>
<dbReference type="EMBL" id="BMAW01028313">
    <property type="protein sequence ID" value="GFU06832.1"/>
    <property type="molecule type" value="Genomic_DNA"/>
</dbReference>